<dbReference type="PANTHER" id="PTHR43002">
    <property type="entry name" value="GLYCOGEN DEBRANCHING ENZYME"/>
    <property type="match status" value="1"/>
</dbReference>
<dbReference type="Gene3D" id="3.20.20.80">
    <property type="entry name" value="Glycosidases"/>
    <property type="match status" value="1"/>
</dbReference>
<dbReference type="Pfam" id="PF02922">
    <property type="entry name" value="CBM_48"/>
    <property type="match status" value="1"/>
</dbReference>
<dbReference type="RefSeq" id="WP_146959700.1">
    <property type="nucleotide sequence ID" value="NZ_CP042467.1"/>
</dbReference>
<feature type="domain" description="Glycosyl hydrolase family 13 catalytic" evidence="2">
    <location>
        <begin position="221"/>
        <end position="671"/>
    </location>
</feature>
<dbReference type="InterPro" id="IPR013783">
    <property type="entry name" value="Ig-like_fold"/>
</dbReference>
<dbReference type="InterPro" id="IPR044505">
    <property type="entry name" value="GlgX_Isoamylase_N_E_set"/>
</dbReference>
<comment type="similarity">
    <text evidence="1">Belongs to the glycosyl hydrolase 13 family.</text>
</comment>
<dbReference type="KEGG" id="bbae:FRD01_11370"/>
<dbReference type="AlphaFoldDB" id="A0A5B8XUR9"/>
<dbReference type="SUPFAM" id="SSF81296">
    <property type="entry name" value="E set domains"/>
    <property type="match status" value="1"/>
</dbReference>
<dbReference type="Pfam" id="PF00128">
    <property type="entry name" value="Alpha-amylase"/>
    <property type="match status" value="1"/>
</dbReference>
<dbReference type="GO" id="GO:0005975">
    <property type="term" value="P:carbohydrate metabolic process"/>
    <property type="evidence" value="ECO:0007669"/>
    <property type="project" value="InterPro"/>
</dbReference>
<dbReference type="InterPro" id="IPR004193">
    <property type="entry name" value="Glyco_hydro_13_N"/>
</dbReference>
<evidence type="ECO:0000259" key="2">
    <source>
        <dbReference type="SMART" id="SM00642"/>
    </source>
</evidence>
<keyword evidence="3" id="KW-0378">Hydrolase</keyword>
<accession>A0A5B8XUR9</accession>
<dbReference type="Gene3D" id="2.60.40.10">
    <property type="entry name" value="Immunoglobulins"/>
    <property type="match status" value="1"/>
</dbReference>
<dbReference type="CDD" id="cd02856">
    <property type="entry name" value="E_set_GDE_Isoamylase_N"/>
    <property type="match status" value="1"/>
</dbReference>
<dbReference type="OrthoDB" id="9760647at2"/>
<protein>
    <submittedName>
        <fullName evidence="3">Glycosyl hydrolase</fullName>
    </submittedName>
</protein>
<dbReference type="EMBL" id="CP042467">
    <property type="protein sequence ID" value="QED27823.1"/>
    <property type="molecule type" value="Genomic_DNA"/>
</dbReference>
<dbReference type="InterPro" id="IPR013780">
    <property type="entry name" value="Glyco_hydro_b"/>
</dbReference>
<evidence type="ECO:0000256" key="1">
    <source>
        <dbReference type="ARBA" id="ARBA00008061"/>
    </source>
</evidence>
<dbReference type="InterPro" id="IPR017853">
    <property type="entry name" value="GH"/>
</dbReference>
<dbReference type="Gene3D" id="2.60.40.1180">
    <property type="entry name" value="Golgi alpha-mannosidase II"/>
    <property type="match status" value="1"/>
</dbReference>
<dbReference type="SUPFAM" id="SSF51445">
    <property type="entry name" value="(Trans)glycosidases"/>
    <property type="match status" value="1"/>
</dbReference>
<evidence type="ECO:0000313" key="4">
    <source>
        <dbReference type="Proteomes" id="UP000321595"/>
    </source>
</evidence>
<dbReference type="InterPro" id="IPR006047">
    <property type="entry name" value="GH13_cat_dom"/>
</dbReference>
<reference evidence="3 4" key="1">
    <citation type="submission" date="2019-08" db="EMBL/GenBank/DDBJ databases">
        <authorList>
            <person name="Liang Q."/>
        </authorList>
    </citation>
    <scope>NUCLEOTIDE SEQUENCE [LARGE SCALE GENOMIC DNA]</scope>
    <source>
        <strain evidence="3 4">V1718</strain>
    </source>
</reference>
<dbReference type="GO" id="GO:0004553">
    <property type="term" value="F:hydrolase activity, hydrolyzing O-glycosyl compounds"/>
    <property type="evidence" value="ECO:0007669"/>
    <property type="project" value="InterPro"/>
</dbReference>
<name>A0A5B8XUR9_9DELT</name>
<gene>
    <name evidence="3" type="ORF">FRD01_11370</name>
</gene>
<evidence type="ECO:0000313" key="3">
    <source>
        <dbReference type="EMBL" id="QED27823.1"/>
    </source>
</evidence>
<dbReference type="Proteomes" id="UP000321595">
    <property type="component" value="Chromosome"/>
</dbReference>
<dbReference type="InterPro" id="IPR014756">
    <property type="entry name" value="Ig_E-set"/>
</dbReference>
<proteinExistence type="inferred from homology"/>
<dbReference type="SMART" id="SM00642">
    <property type="entry name" value="Aamy"/>
    <property type="match status" value="1"/>
</dbReference>
<dbReference type="PROSITE" id="PS51257">
    <property type="entry name" value="PROKAR_LIPOPROTEIN"/>
    <property type="match status" value="1"/>
</dbReference>
<keyword evidence="4" id="KW-1185">Reference proteome</keyword>
<sequence length="798" mass="91213">MKYATFFLISLLLVSCSENDERIRLYKTEPIAPSLTRGVIEAMEHMGPTLVDGGINFAVYSKNATRMDLLLFDSDDVESQRATRQFEMERVGDVWSLYVEGLGVGQHYGYIAFGPNWEEHPEWIPGTIHGFKADVDSNGNRFNPNKLLIDPYAKAIHRDHDWSKGSIASGPARTESTIAAASKSVVVESKHQWSEAALEFWERRKDPNFEGHRWNEMIIYEVHLKGLSADPASGVTHPGTYRGAAEMAPYLKDLGITAVEFLPIHEKPLDGGYWGYNNLNFFAPEISYAATQDALEVIDEFKYMVDQFHQHGIEVLIDVVYNHTGEGGLWREKLELNDTSFDSATADQLVNFDPHEVAGLYSFRGLDNASYYATSADGLTYWNNTGVGNQTRANNSPMRKLTMDSLRYYVEELHVDGFRFDLAPVLAEKDKFYNEWDAIENTVIQDIVEDPLMQEYNVRIIAEPWSIQGFYLGGFPKASDSDFGWGEWNAHYRDWWRSFVNEDNFKLNSREGAIDGGGAMTGSFDLFNWNGRKPYHSVNFITVHDGFTLYDLFSYYEKQNKCGPLNPVCCDQPLSAWCDRNSGEEHNRSRDWGDEATKRQMMRNMFAALLISHGTPMIYGGDEWMRTQLGNNNAYSTQADNAANWFQWGNYYAKDEAHRMHDFVRQMIKVRNEFSFAFAPMDYESSAPFAWKSAQNTDAVAWDSRHVMKHYYDTEAGPEILVLINMERDWTTFTLPEGRVWERVMDTQSYFDTPDYLADVNSSELRSTHNVSLQDRVLITDAEYRAAGSSIVILVAEN</sequence>
<organism evidence="3 4">
    <name type="scientific">Microvenator marinus</name>
    <dbReference type="NCBI Taxonomy" id="2600177"/>
    <lineage>
        <taxon>Bacteria</taxon>
        <taxon>Deltaproteobacteria</taxon>
        <taxon>Bradymonadales</taxon>
        <taxon>Microvenatoraceae</taxon>
        <taxon>Microvenator</taxon>
    </lineage>
</organism>